<organism evidence="3">
    <name type="scientific">Medioppia subpectinata</name>
    <dbReference type="NCBI Taxonomy" id="1979941"/>
    <lineage>
        <taxon>Eukaryota</taxon>
        <taxon>Metazoa</taxon>
        <taxon>Ecdysozoa</taxon>
        <taxon>Arthropoda</taxon>
        <taxon>Chelicerata</taxon>
        <taxon>Arachnida</taxon>
        <taxon>Acari</taxon>
        <taxon>Acariformes</taxon>
        <taxon>Sarcoptiformes</taxon>
        <taxon>Oribatida</taxon>
        <taxon>Brachypylina</taxon>
        <taxon>Oppioidea</taxon>
        <taxon>Oppiidae</taxon>
        <taxon>Medioppia</taxon>
    </lineage>
</organism>
<proteinExistence type="inferred from homology"/>
<dbReference type="OrthoDB" id="341898at2759"/>
<feature type="region of interest" description="Disordered" evidence="2">
    <location>
        <begin position="374"/>
        <end position="455"/>
    </location>
</feature>
<evidence type="ECO:0000313" key="4">
    <source>
        <dbReference type="Proteomes" id="UP000759131"/>
    </source>
</evidence>
<comment type="similarity">
    <text evidence="1">Belongs to the PPP4R2 family.</text>
</comment>
<evidence type="ECO:0000256" key="1">
    <source>
        <dbReference type="ARBA" id="ARBA00009207"/>
    </source>
</evidence>
<feature type="compositionally biased region" description="Basic and acidic residues" evidence="2">
    <location>
        <begin position="437"/>
        <end position="448"/>
    </location>
</feature>
<dbReference type="GO" id="GO:0019888">
    <property type="term" value="F:protein phosphatase regulator activity"/>
    <property type="evidence" value="ECO:0007669"/>
    <property type="project" value="InterPro"/>
</dbReference>
<reference evidence="3" key="1">
    <citation type="submission" date="2020-11" db="EMBL/GenBank/DDBJ databases">
        <authorList>
            <person name="Tran Van P."/>
        </authorList>
    </citation>
    <scope>NUCLEOTIDE SEQUENCE</scope>
</reference>
<evidence type="ECO:0000256" key="2">
    <source>
        <dbReference type="SAM" id="MobiDB-lite"/>
    </source>
</evidence>
<dbReference type="EMBL" id="CAJPIZ010003774">
    <property type="protein sequence ID" value="CAG2106786.1"/>
    <property type="molecule type" value="Genomic_DNA"/>
</dbReference>
<dbReference type="InterPro" id="IPR015267">
    <property type="entry name" value="PPP4R2"/>
</dbReference>
<keyword evidence="4" id="KW-1185">Reference proteome</keyword>
<dbReference type="Pfam" id="PF09184">
    <property type="entry name" value="PPP4R2"/>
    <property type="match status" value="1"/>
</dbReference>
<gene>
    <name evidence="3" type="ORF">OSB1V03_LOCUS6789</name>
</gene>
<sequence length="455" mass="49012">MTKSIDLNRELILDELSNFEAKKSADIPDLLNQYLESIAQNGDPLPSKHYKRTDKFMRGIEKNILVVSTIEPLSANGSSTSYATSSFKNLFMHSSNSFQSTASLSSASSSLLVNGMADVLCDNQMSSESSLKALSGPISPTSLPLSPTTGSPPNPNHTTTPLQQLDSFTAVFASSPSTNPLSVVYPLSDSPNSSPLITSLTSEDNCLLSTTTTTTTIKPIETSTDFETTVNPELDSLLISSTSSSSLGNTSTDITPEIKTDFVDNNSNHEINETKHLKSNETISSSKIDEELPQTSYAENIEPNNNVITDKIDETVVTDAKAVTSSDGSPEDKTIVTSFEKTEIIKTDTTSTPVETIACDMGLNEQNESLVPELMTDSPNNKTVIESTDNNSEMRTTPEDDASQPMDFCGSNGNADNNSTDITDLSDKNTELSADLNKMDETVSHSDQSEPMDED</sequence>
<name>A0A7R9PZ71_9ACAR</name>
<protein>
    <submittedName>
        <fullName evidence="3">Uncharacterized protein</fullName>
    </submittedName>
</protein>
<feature type="compositionally biased region" description="Polar residues" evidence="2">
    <location>
        <begin position="377"/>
        <end position="395"/>
    </location>
</feature>
<feature type="compositionally biased region" description="Low complexity" evidence="2">
    <location>
        <begin position="134"/>
        <end position="149"/>
    </location>
</feature>
<feature type="region of interest" description="Disordered" evidence="2">
    <location>
        <begin position="131"/>
        <end position="158"/>
    </location>
</feature>
<dbReference type="Proteomes" id="UP000759131">
    <property type="component" value="Unassembled WGS sequence"/>
</dbReference>
<feature type="compositionally biased region" description="Polar residues" evidence="2">
    <location>
        <begin position="411"/>
        <end position="423"/>
    </location>
</feature>
<dbReference type="GO" id="GO:0030289">
    <property type="term" value="C:protein phosphatase 4 complex"/>
    <property type="evidence" value="ECO:0007669"/>
    <property type="project" value="InterPro"/>
</dbReference>
<accession>A0A7R9PZ71</accession>
<evidence type="ECO:0000313" key="3">
    <source>
        <dbReference type="EMBL" id="CAD7626356.1"/>
    </source>
</evidence>
<dbReference type="AlphaFoldDB" id="A0A7R9PZ71"/>
<dbReference type="EMBL" id="OC858349">
    <property type="protein sequence ID" value="CAD7626356.1"/>
    <property type="molecule type" value="Genomic_DNA"/>
</dbReference>